<dbReference type="Gene3D" id="3.60.21.10">
    <property type="match status" value="1"/>
</dbReference>
<dbReference type="InterPro" id="IPR004843">
    <property type="entry name" value="Calcineurin-like_PHP"/>
</dbReference>
<gene>
    <name evidence="2" type="ORF">ACFQHW_06170</name>
</gene>
<sequence>MQLIAKNGLRIMQLTDIHIGSYPFEPKDLQTFAALRATIPAVDPDLIMITGDLIWSEGVDQPQRGYQALVDLFNEFDYPIAMTYGNHDSEETIDRSDLRQLEKGFKNLIAKQNVFVDSRNKECYTFELGNDTGVTNVCYVFDSGNHGDLPGTDYDWISLEQIAWYERTHAAYLQNVGVTQDLVFLHIPLPEYLQAGEHVLAGHFWEDDRRVSGAVLNTGLFAHLRANNHVAGVFCGHDHDNNFDGEFLGIHLIYGNVSGYNCYGQLPRGYRMITVNPTGLTTALHHYELPGVAAKAPFSHEHLAELARFATRDLDLDQRHDFWKQ</sequence>
<evidence type="ECO:0000313" key="3">
    <source>
        <dbReference type="Proteomes" id="UP001596310"/>
    </source>
</evidence>
<keyword evidence="3" id="KW-1185">Reference proteome</keyword>
<dbReference type="RefSeq" id="WP_125596331.1">
    <property type="nucleotide sequence ID" value="NZ_JBHSSM010000015.1"/>
</dbReference>
<feature type="domain" description="Calcineurin-like phosphoesterase" evidence="1">
    <location>
        <begin position="9"/>
        <end position="240"/>
    </location>
</feature>
<reference evidence="3" key="1">
    <citation type="journal article" date="2019" name="Int. J. Syst. Evol. Microbiol.">
        <title>The Global Catalogue of Microorganisms (GCM) 10K type strain sequencing project: providing services to taxonomists for standard genome sequencing and annotation.</title>
        <authorList>
            <consortium name="The Broad Institute Genomics Platform"/>
            <consortium name="The Broad Institute Genome Sequencing Center for Infectious Disease"/>
            <person name="Wu L."/>
            <person name="Ma J."/>
        </authorList>
    </citation>
    <scope>NUCLEOTIDE SEQUENCE [LARGE SCALE GENOMIC DNA]</scope>
    <source>
        <strain evidence="3">CCM 8897</strain>
    </source>
</reference>
<protein>
    <submittedName>
        <fullName evidence="2">Metallophosphoesterase</fullName>
    </submittedName>
</protein>
<accession>A0ABW1UPC0</accession>
<comment type="caution">
    <text evidence="2">The sequence shown here is derived from an EMBL/GenBank/DDBJ whole genome shotgun (WGS) entry which is preliminary data.</text>
</comment>
<dbReference type="PANTHER" id="PTHR32440">
    <property type="entry name" value="PHOSPHATASE DCR2-RELATED-RELATED"/>
    <property type="match status" value="1"/>
</dbReference>
<proteinExistence type="predicted"/>
<dbReference type="InterPro" id="IPR029052">
    <property type="entry name" value="Metallo-depent_PP-like"/>
</dbReference>
<dbReference type="Proteomes" id="UP001596310">
    <property type="component" value="Unassembled WGS sequence"/>
</dbReference>
<name>A0ABW1UPC0_9LACO</name>
<dbReference type="Pfam" id="PF00149">
    <property type="entry name" value="Metallophos"/>
    <property type="match status" value="1"/>
</dbReference>
<evidence type="ECO:0000259" key="1">
    <source>
        <dbReference type="Pfam" id="PF00149"/>
    </source>
</evidence>
<dbReference type="SUPFAM" id="SSF56300">
    <property type="entry name" value="Metallo-dependent phosphatases"/>
    <property type="match status" value="1"/>
</dbReference>
<organism evidence="2 3">
    <name type="scientific">Lapidilactobacillus achengensis</name>
    <dbReference type="NCBI Taxonomy" id="2486000"/>
    <lineage>
        <taxon>Bacteria</taxon>
        <taxon>Bacillati</taxon>
        <taxon>Bacillota</taxon>
        <taxon>Bacilli</taxon>
        <taxon>Lactobacillales</taxon>
        <taxon>Lactobacillaceae</taxon>
        <taxon>Lapidilactobacillus</taxon>
    </lineage>
</organism>
<dbReference type="PANTHER" id="PTHR32440:SF11">
    <property type="entry name" value="METALLOPHOSPHOESTERASE DOMAIN-CONTAINING PROTEIN"/>
    <property type="match status" value="1"/>
</dbReference>
<evidence type="ECO:0000313" key="2">
    <source>
        <dbReference type="EMBL" id="MFC6315158.1"/>
    </source>
</evidence>
<dbReference type="EMBL" id="JBHSSM010000015">
    <property type="protein sequence ID" value="MFC6315158.1"/>
    <property type="molecule type" value="Genomic_DNA"/>
</dbReference>